<name>A0A5S9XH51_ARATH</name>
<sequence length="84" mass="9894">MRDIGDTEISRRRSDVVQIQLWEKRNEPSREKQKPPKSAKTQQREPPDKDDDVTPLCDQQTRTTTQEHHRPTDPTHLSTKTQPH</sequence>
<feature type="compositionally biased region" description="Basic and acidic residues" evidence="1">
    <location>
        <begin position="22"/>
        <end position="34"/>
    </location>
</feature>
<dbReference type="Proteomes" id="UP000434276">
    <property type="component" value="Unassembled WGS sequence"/>
</dbReference>
<protein>
    <submittedName>
        <fullName evidence="2">Uncharacterized protein</fullName>
    </submittedName>
</protein>
<proteinExistence type="predicted"/>
<reference evidence="2 3" key="1">
    <citation type="submission" date="2019-12" db="EMBL/GenBank/DDBJ databases">
        <authorList>
            <person name="Jiao W.-B."/>
            <person name="Schneeberger K."/>
        </authorList>
    </citation>
    <scope>NUCLEOTIDE SEQUENCE [LARGE SCALE GENOMIC DNA]</scope>
    <source>
        <strain evidence="3">cv. C24</strain>
    </source>
</reference>
<dbReference type="EMBL" id="CACSHJ010000089">
    <property type="protein sequence ID" value="CAA0384195.1"/>
    <property type="molecule type" value="Genomic_DNA"/>
</dbReference>
<organism evidence="2 3">
    <name type="scientific">Arabidopsis thaliana</name>
    <name type="common">Mouse-ear cress</name>
    <dbReference type="NCBI Taxonomy" id="3702"/>
    <lineage>
        <taxon>Eukaryota</taxon>
        <taxon>Viridiplantae</taxon>
        <taxon>Streptophyta</taxon>
        <taxon>Embryophyta</taxon>
        <taxon>Tracheophyta</taxon>
        <taxon>Spermatophyta</taxon>
        <taxon>Magnoliopsida</taxon>
        <taxon>eudicotyledons</taxon>
        <taxon>Gunneridae</taxon>
        <taxon>Pentapetalae</taxon>
        <taxon>rosids</taxon>
        <taxon>malvids</taxon>
        <taxon>Brassicales</taxon>
        <taxon>Brassicaceae</taxon>
        <taxon>Camelineae</taxon>
        <taxon>Arabidopsis</taxon>
    </lineage>
</organism>
<evidence type="ECO:0000313" key="3">
    <source>
        <dbReference type="Proteomes" id="UP000434276"/>
    </source>
</evidence>
<gene>
    <name evidence="2" type="ORF">C24_LOCUS14386</name>
</gene>
<feature type="region of interest" description="Disordered" evidence="1">
    <location>
        <begin position="1"/>
        <end position="84"/>
    </location>
</feature>
<feature type="compositionally biased region" description="Basic and acidic residues" evidence="1">
    <location>
        <begin position="1"/>
        <end position="15"/>
    </location>
</feature>
<evidence type="ECO:0000256" key="1">
    <source>
        <dbReference type="SAM" id="MobiDB-lite"/>
    </source>
</evidence>
<accession>A0A5S9XH51</accession>
<dbReference type="AlphaFoldDB" id="A0A5S9XH51"/>
<feature type="compositionally biased region" description="Polar residues" evidence="1">
    <location>
        <begin position="75"/>
        <end position="84"/>
    </location>
</feature>
<evidence type="ECO:0000313" key="2">
    <source>
        <dbReference type="EMBL" id="CAA0384195.1"/>
    </source>
</evidence>